<reference evidence="3 4" key="1">
    <citation type="submission" date="2022-11" db="EMBL/GenBank/DDBJ databases">
        <title>Anaerobic phenanthrene biodegradation by a DNRA strain PheN6.</title>
        <authorList>
            <person name="Zhang Z."/>
        </authorList>
    </citation>
    <scope>NUCLEOTIDE SEQUENCE [LARGE SCALE GENOMIC DNA]</scope>
    <source>
        <strain evidence="3 4">PheN6</strain>
    </source>
</reference>
<protein>
    <submittedName>
        <fullName evidence="3">Uncharacterized protein</fullName>
    </submittedName>
</protein>
<evidence type="ECO:0000313" key="3">
    <source>
        <dbReference type="EMBL" id="MDC5696338.1"/>
    </source>
</evidence>
<comment type="caution">
    <text evidence="3">The sequence shown here is derived from an EMBL/GenBank/DDBJ whole genome shotgun (WGS) entry which is preliminary data.</text>
</comment>
<proteinExistence type="predicted"/>
<dbReference type="RefSeq" id="WP_272460915.1">
    <property type="nucleotide sequence ID" value="NZ_JAPFQL010000010.1"/>
</dbReference>
<dbReference type="EMBL" id="JAPFQL010000010">
    <property type="protein sequence ID" value="MDC5696338.1"/>
    <property type="molecule type" value="Genomic_DNA"/>
</dbReference>
<organism evidence="3 4">
    <name type="scientific">Intrasporangium calvum</name>
    <dbReference type="NCBI Taxonomy" id="53358"/>
    <lineage>
        <taxon>Bacteria</taxon>
        <taxon>Bacillati</taxon>
        <taxon>Actinomycetota</taxon>
        <taxon>Actinomycetes</taxon>
        <taxon>Micrococcales</taxon>
        <taxon>Intrasporangiaceae</taxon>
        <taxon>Intrasporangium</taxon>
    </lineage>
</organism>
<sequence length="180" mass="19097">MTNVGGGASEVAQRDDDEFEVAVPASPTGETEVMPASAPDHTRRIPLLDEEPRPITPMPGDDAAAPVAPPPSRTSRTARFGAALFWMAAGWWLFAVVRWGTEVARASNVDGVWRQVPTATLTDAARDATDRAPSELIALVALSFIATLVLLISRGRRWLGVPGLGLAAAAVVVAWWHLGP</sequence>
<feature type="compositionally biased region" description="Basic and acidic residues" evidence="1">
    <location>
        <begin position="40"/>
        <end position="53"/>
    </location>
</feature>
<keyword evidence="2" id="KW-0472">Membrane</keyword>
<feature type="transmembrane region" description="Helical" evidence="2">
    <location>
        <begin position="136"/>
        <end position="152"/>
    </location>
</feature>
<dbReference type="Proteomes" id="UP001150259">
    <property type="component" value="Unassembled WGS sequence"/>
</dbReference>
<evidence type="ECO:0000256" key="1">
    <source>
        <dbReference type="SAM" id="MobiDB-lite"/>
    </source>
</evidence>
<evidence type="ECO:0000256" key="2">
    <source>
        <dbReference type="SAM" id="Phobius"/>
    </source>
</evidence>
<feature type="transmembrane region" description="Helical" evidence="2">
    <location>
        <begin position="159"/>
        <end position="178"/>
    </location>
</feature>
<keyword evidence="4" id="KW-1185">Reference proteome</keyword>
<keyword evidence="2" id="KW-0812">Transmembrane</keyword>
<feature type="transmembrane region" description="Helical" evidence="2">
    <location>
        <begin position="80"/>
        <end position="100"/>
    </location>
</feature>
<feature type="region of interest" description="Disordered" evidence="1">
    <location>
        <begin position="1"/>
        <end position="73"/>
    </location>
</feature>
<keyword evidence="2" id="KW-1133">Transmembrane helix</keyword>
<name>A0ABT5GDM3_9MICO</name>
<evidence type="ECO:0000313" key="4">
    <source>
        <dbReference type="Proteomes" id="UP001150259"/>
    </source>
</evidence>
<gene>
    <name evidence="3" type="ORF">OO014_03650</name>
</gene>
<accession>A0ABT5GDM3</accession>